<sequence>MSMVTHPVRRALASAVVTLALVAVLLLVPDAVRVYATNLMGPLRAPGEPAFVAGHRGDRASAPENTMPAFASAFASGLEFVETDVQLTADGHPVLIHDETVDRTTDGTGAVADLTLEQIRALDAGSWYAPEFAGTQVPVLDEFLDALAGSKKKALVELKGFWTADEIRGILGDIYARGVQNRVVFASFDLSTVANAVDAAPAIPRVIIKRDLPSDPVGLAQYYDAIAILTTPNSLESDPEAVTRMHEAGLGVLVYTLNSAKRWSEALEYGVDGIITDKPSKLDGWIAETAPGT</sequence>
<dbReference type="Proteomes" id="UP000278886">
    <property type="component" value="Chromosome"/>
</dbReference>
<dbReference type="KEGG" id="lyd:D7I47_11840"/>
<dbReference type="PANTHER" id="PTHR46211:SF14">
    <property type="entry name" value="GLYCEROPHOSPHODIESTER PHOSPHODIESTERASE"/>
    <property type="match status" value="1"/>
</dbReference>
<evidence type="ECO:0000313" key="2">
    <source>
        <dbReference type="EMBL" id="AYF98876.1"/>
    </source>
</evidence>
<dbReference type="EMBL" id="CP032630">
    <property type="protein sequence ID" value="AYF98876.1"/>
    <property type="molecule type" value="Genomic_DNA"/>
</dbReference>
<keyword evidence="3" id="KW-1185">Reference proteome</keyword>
<dbReference type="InterPro" id="IPR030395">
    <property type="entry name" value="GP_PDE_dom"/>
</dbReference>
<name>A0A387BCP0_9MICO</name>
<protein>
    <recommendedName>
        <fullName evidence="1">GP-PDE domain-containing protein</fullName>
    </recommendedName>
</protein>
<reference evidence="3" key="1">
    <citation type="submission" date="2018-09" db="EMBL/GenBank/DDBJ databases">
        <title>Genome sequencing of strain 2DFWR-13.</title>
        <authorList>
            <person name="Heo J."/>
            <person name="Kim S.-J."/>
            <person name="Kwon S.-W."/>
        </authorList>
    </citation>
    <scope>NUCLEOTIDE SEQUENCE [LARGE SCALE GENOMIC DNA]</scope>
    <source>
        <strain evidence="3">2DFWR-13</strain>
    </source>
</reference>
<evidence type="ECO:0000259" key="1">
    <source>
        <dbReference type="PROSITE" id="PS51704"/>
    </source>
</evidence>
<dbReference type="GO" id="GO:0006629">
    <property type="term" value="P:lipid metabolic process"/>
    <property type="evidence" value="ECO:0007669"/>
    <property type="project" value="InterPro"/>
</dbReference>
<dbReference type="AlphaFoldDB" id="A0A387BCP0"/>
<accession>A0A387BCP0</accession>
<evidence type="ECO:0000313" key="3">
    <source>
        <dbReference type="Proteomes" id="UP000278886"/>
    </source>
</evidence>
<dbReference type="PANTHER" id="PTHR46211">
    <property type="entry name" value="GLYCEROPHOSPHORYL DIESTER PHOSPHODIESTERASE"/>
    <property type="match status" value="1"/>
</dbReference>
<proteinExistence type="predicted"/>
<feature type="domain" description="GP-PDE" evidence="1">
    <location>
        <begin position="50"/>
        <end position="286"/>
    </location>
</feature>
<dbReference type="InterPro" id="IPR017946">
    <property type="entry name" value="PLC-like_Pdiesterase_TIM-brl"/>
</dbReference>
<dbReference type="Pfam" id="PF03009">
    <property type="entry name" value="GDPD"/>
    <property type="match status" value="1"/>
</dbReference>
<dbReference type="SUPFAM" id="SSF51695">
    <property type="entry name" value="PLC-like phosphodiesterases"/>
    <property type="match status" value="1"/>
</dbReference>
<dbReference type="GO" id="GO:0008081">
    <property type="term" value="F:phosphoric diester hydrolase activity"/>
    <property type="evidence" value="ECO:0007669"/>
    <property type="project" value="InterPro"/>
</dbReference>
<gene>
    <name evidence="2" type="ORF">D7I47_11840</name>
</gene>
<organism evidence="2 3">
    <name type="scientific">Protaetiibacter intestinalis</name>
    <dbReference type="NCBI Taxonomy" id="2419774"/>
    <lineage>
        <taxon>Bacteria</taxon>
        <taxon>Bacillati</taxon>
        <taxon>Actinomycetota</taxon>
        <taxon>Actinomycetes</taxon>
        <taxon>Micrococcales</taxon>
        <taxon>Microbacteriaceae</taxon>
        <taxon>Protaetiibacter</taxon>
    </lineage>
</organism>
<dbReference type="OrthoDB" id="9758957at2"/>
<dbReference type="Gene3D" id="3.20.20.190">
    <property type="entry name" value="Phosphatidylinositol (PI) phosphodiesterase"/>
    <property type="match status" value="1"/>
</dbReference>
<dbReference type="PROSITE" id="PS51704">
    <property type="entry name" value="GP_PDE"/>
    <property type="match status" value="1"/>
</dbReference>